<dbReference type="AlphaFoldDB" id="A0A087M3L5"/>
<evidence type="ECO:0000256" key="1">
    <source>
        <dbReference type="SAM" id="MobiDB-lite"/>
    </source>
</evidence>
<dbReference type="RefSeq" id="WP_035081255.1">
    <property type="nucleotide sequence ID" value="NZ_JQGC01000006.1"/>
</dbReference>
<evidence type="ECO:0000313" key="3">
    <source>
        <dbReference type="Proteomes" id="UP000028981"/>
    </source>
</evidence>
<proteinExistence type="predicted"/>
<sequence>MSPQEWLDANGGPRRFRQGDTADPFSLQPWLQKRGYELLLGKNQFKLKPITSKRVKGVVLSRPDFLAFVDQLRIAEGLEPIIPSNKRQQNG</sequence>
<gene>
    <name evidence="2" type="ORF">JP75_07940</name>
</gene>
<accession>A0A087M3L5</accession>
<dbReference type="EMBL" id="JQGC01000006">
    <property type="protein sequence ID" value="KFL31468.1"/>
    <property type="molecule type" value="Genomic_DNA"/>
</dbReference>
<comment type="caution">
    <text evidence="2">The sequence shown here is derived from an EMBL/GenBank/DDBJ whole genome shotgun (WGS) entry which is preliminary data.</text>
</comment>
<protein>
    <submittedName>
        <fullName evidence="2">Uncharacterized protein</fullName>
    </submittedName>
</protein>
<name>A0A087M3L5_9HYPH</name>
<reference evidence="2 3" key="1">
    <citation type="submission" date="2014-08" db="EMBL/GenBank/DDBJ databases">
        <authorList>
            <person name="Hassan Y.I."/>
            <person name="Lepp D."/>
            <person name="Zhou T."/>
        </authorList>
    </citation>
    <scope>NUCLEOTIDE SEQUENCE [LARGE SCALE GENOMIC DNA]</scope>
    <source>
        <strain evidence="2 3">IFO13584</strain>
    </source>
</reference>
<dbReference type="OrthoDB" id="8456893at2"/>
<dbReference type="Proteomes" id="UP000028981">
    <property type="component" value="Unassembled WGS sequence"/>
</dbReference>
<organism evidence="2 3">
    <name type="scientific">Devosia riboflavina</name>
    <dbReference type="NCBI Taxonomy" id="46914"/>
    <lineage>
        <taxon>Bacteria</taxon>
        <taxon>Pseudomonadati</taxon>
        <taxon>Pseudomonadota</taxon>
        <taxon>Alphaproteobacteria</taxon>
        <taxon>Hyphomicrobiales</taxon>
        <taxon>Devosiaceae</taxon>
        <taxon>Devosia</taxon>
    </lineage>
</organism>
<keyword evidence="3" id="KW-1185">Reference proteome</keyword>
<feature type="region of interest" description="Disordered" evidence="1">
    <location>
        <begin position="1"/>
        <end position="22"/>
    </location>
</feature>
<evidence type="ECO:0000313" key="2">
    <source>
        <dbReference type="EMBL" id="KFL31468.1"/>
    </source>
</evidence>